<dbReference type="Proteomes" id="UP000291116">
    <property type="component" value="Unassembled WGS sequence"/>
</dbReference>
<keyword evidence="3" id="KW-1185">Reference proteome</keyword>
<protein>
    <submittedName>
        <fullName evidence="2">Uncharacterized protein</fullName>
    </submittedName>
</protein>
<reference evidence="2 3" key="1">
    <citation type="submission" date="2019-01" db="EMBL/GenBank/DDBJ databases">
        <authorList>
            <person name="Ferrante I. M."/>
        </authorList>
    </citation>
    <scope>NUCLEOTIDE SEQUENCE [LARGE SCALE GENOMIC DNA]</scope>
    <source>
        <strain evidence="2 3">B856</strain>
    </source>
</reference>
<keyword evidence="1" id="KW-0732">Signal</keyword>
<dbReference type="AlphaFoldDB" id="A0A448ZQR9"/>
<proteinExistence type="predicted"/>
<dbReference type="EMBL" id="CAACVS010000643">
    <property type="protein sequence ID" value="VEU44389.1"/>
    <property type="molecule type" value="Genomic_DNA"/>
</dbReference>
<evidence type="ECO:0000313" key="3">
    <source>
        <dbReference type="Proteomes" id="UP000291116"/>
    </source>
</evidence>
<organism evidence="2 3">
    <name type="scientific">Pseudo-nitzschia multistriata</name>
    <dbReference type="NCBI Taxonomy" id="183589"/>
    <lineage>
        <taxon>Eukaryota</taxon>
        <taxon>Sar</taxon>
        <taxon>Stramenopiles</taxon>
        <taxon>Ochrophyta</taxon>
        <taxon>Bacillariophyta</taxon>
        <taxon>Bacillariophyceae</taxon>
        <taxon>Bacillariophycidae</taxon>
        <taxon>Bacillariales</taxon>
        <taxon>Bacillariaceae</taxon>
        <taxon>Pseudo-nitzschia</taxon>
    </lineage>
</organism>
<name>A0A448ZQR9_9STRA</name>
<evidence type="ECO:0000256" key="1">
    <source>
        <dbReference type="SAM" id="SignalP"/>
    </source>
</evidence>
<feature type="signal peptide" evidence="1">
    <location>
        <begin position="1"/>
        <end position="17"/>
    </location>
</feature>
<accession>A0A448ZQR9</accession>
<feature type="chain" id="PRO_5019061988" evidence="1">
    <location>
        <begin position="18"/>
        <end position="431"/>
    </location>
</feature>
<evidence type="ECO:0000313" key="2">
    <source>
        <dbReference type="EMBL" id="VEU44389.1"/>
    </source>
</evidence>
<gene>
    <name evidence="2" type="ORF">PSNMU_V1.4_AUG-EV-PASAV3_0114940</name>
</gene>
<sequence>MKLFSTLLLASLSSANGQGAQLLARWDMNEPTTSFEADTNTFVFDYVGTSPDNVGGTGVTQHVMYSYDCKDDGTFTAQVPPVTEVVVTDGVEITEQLSTTTPAHPQLRIKITPKTLANNNLIYDVLTQDWLTAYKAANNDENPPYTSVSGYGDFASSEDLGKGLAHMCLRYGIGKTVTGFYEINFIETLIEVKYDLTAGFSVDGFSVAPKNREVVTEIKSDYTLEAYLCNPASTDTPEDFNGNTYVWPTADPQAAGTAFNQGALIKICIKPIGQTRIDGLYLEGITSYTWKLYDEPGTSEITGVTQGIDDGLSYMSCFDVNGSDSGNGPFDYCTIESILYADFYKVAGTVKGSGEATLDFGAVPAARLLKAANSEEEARKLQEAPSAEFDVSVSVSNDAEGPGALKTAGGISLNASAFATLAALLSAIMLA</sequence>